<dbReference type="CDD" id="cd00060">
    <property type="entry name" value="FHA"/>
    <property type="match status" value="2"/>
</dbReference>
<evidence type="ECO:0000259" key="2">
    <source>
        <dbReference type="PROSITE" id="PS50006"/>
    </source>
</evidence>
<dbReference type="AlphaFoldDB" id="A0A7S8EAU6"/>
<dbReference type="InterPro" id="IPR032030">
    <property type="entry name" value="YscD_cytoplasmic_dom"/>
</dbReference>
<proteinExistence type="predicted"/>
<sequence>MPKLRMLRGPQLGEEFDLSEDTIHIGRGRKNEIIIHDNEVSREHCRLVRVLDDYELHDLGSTNGTYVNGQRIDSRAWLLSSRQIIELGDSITLEYVPSEDVSATRGMVALDAEASFYLVIKRPPPLKARILPLRESSITVGRATDNDISINVPEMSRHHLRLVRRGSVYIAEDLNSTNGTVLNGVKLTEQHALEGGDTLQIGESLSIIFTEDPAHASRPPASMRPSIVTEAKTEQLGPEDIPAKPDKRRTTSLVNATSPLGVLAPDANLSGVGHGLEPDQLVDHVMVVYARTEWRSRASKVFTYLQDRHVRVWTDQYLLPSSQDWQIAFDQAMFECRALLVVLSKQSIVQEHVKRAIRYFQAKEKAIALLQYGDVAQKPIIIAHMDTIDFDEEYPANSYEQVIATIDRLAPISARPAPRAPERTDTPTSKPDEELEDVAEIVENESKVSTEPSSAVDEVRKSLNIKPLSPAEAVDGEKAEKAETEKVETKAETEETPSVKTPAREAKDALKALQQELDQLEAAMQERGSRPFGTGELKKGEQPTQTSEQVAVPEDTTNSASVAAADAEESLDATNNSRPGTESPSRPSTGSPADQDDVSSDSSASD</sequence>
<gene>
    <name evidence="3" type="ORF">G4Y79_03525</name>
</gene>
<dbReference type="InterPro" id="IPR000253">
    <property type="entry name" value="FHA_dom"/>
</dbReference>
<feature type="compositionally biased region" description="Basic and acidic residues" evidence="1">
    <location>
        <begin position="475"/>
        <end position="493"/>
    </location>
</feature>
<evidence type="ECO:0000313" key="3">
    <source>
        <dbReference type="EMBL" id="QPC83464.1"/>
    </source>
</evidence>
<dbReference type="GO" id="GO:0007165">
    <property type="term" value="P:signal transduction"/>
    <property type="evidence" value="ECO:0007669"/>
    <property type="project" value="InterPro"/>
</dbReference>
<dbReference type="KEGG" id="pmet:G4Y79_03525"/>
<dbReference type="InterPro" id="IPR035897">
    <property type="entry name" value="Toll_tir_struct_dom_sf"/>
</dbReference>
<feature type="compositionally biased region" description="Acidic residues" evidence="1">
    <location>
        <begin position="433"/>
        <end position="443"/>
    </location>
</feature>
<dbReference type="Pfam" id="PF00498">
    <property type="entry name" value="FHA"/>
    <property type="match status" value="1"/>
</dbReference>
<dbReference type="Gene3D" id="2.60.200.20">
    <property type="match status" value="2"/>
</dbReference>
<dbReference type="Pfam" id="PF16697">
    <property type="entry name" value="Yop-YscD_cpl"/>
    <property type="match status" value="1"/>
</dbReference>
<dbReference type="Pfam" id="PF13676">
    <property type="entry name" value="TIR_2"/>
    <property type="match status" value="1"/>
</dbReference>
<dbReference type="InterPro" id="IPR008984">
    <property type="entry name" value="SMAD_FHA_dom_sf"/>
</dbReference>
<feature type="domain" description="FHA" evidence="2">
    <location>
        <begin position="138"/>
        <end position="187"/>
    </location>
</feature>
<dbReference type="SUPFAM" id="SSF52200">
    <property type="entry name" value="Toll/Interleukin receptor TIR domain"/>
    <property type="match status" value="1"/>
</dbReference>
<name>A0A7S8EAU6_9CHLR</name>
<feature type="region of interest" description="Disordered" evidence="1">
    <location>
        <begin position="413"/>
        <end position="606"/>
    </location>
</feature>
<dbReference type="SUPFAM" id="SSF49879">
    <property type="entry name" value="SMAD/FHA domain"/>
    <property type="match status" value="2"/>
</dbReference>
<dbReference type="EMBL" id="CP062983">
    <property type="protein sequence ID" value="QPC83464.1"/>
    <property type="molecule type" value="Genomic_DNA"/>
</dbReference>
<protein>
    <submittedName>
        <fullName evidence="3">FHA domain-containing protein</fullName>
    </submittedName>
</protein>
<evidence type="ECO:0000256" key="1">
    <source>
        <dbReference type="SAM" id="MobiDB-lite"/>
    </source>
</evidence>
<feature type="domain" description="FHA" evidence="2">
    <location>
        <begin position="23"/>
        <end position="72"/>
    </location>
</feature>
<organism evidence="3 4">
    <name type="scientific">Phototrophicus methaneseepsis</name>
    <dbReference type="NCBI Taxonomy" id="2710758"/>
    <lineage>
        <taxon>Bacteria</taxon>
        <taxon>Bacillati</taxon>
        <taxon>Chloroflexota</taxon>
        <taxon>Candidatus Thermofontia</taxon>
        <taxon>Phototrophicales</taxon>
        <taxon>Phototrophicaceae</taxon>
        <taxon>Phototrophicus</taxon>
    </lineage>
</organism>
<feature type="compositionally biased region" description="Low complexity" evidence="1">
    <location>
        <begin position="555"/>
        <end position="565"/>
    </location>
</feature>
<dbReference type="InterPro" id="IPR000157">
    <property type="entry name" value="TIR_dom"/>
</dbReference>
<dbReference type="PANTHER" id="PTHR23308">
    <property type="entry name" value="NUCLEAR INHIBITOR OF PROTEIN PHOSPHATASE-1"/>
    <property type="match status" value="1"/>
</dbReference>
<keyword evidence="4" id="KW-1185">Reference proteome</keyword>
<dbReference type="SMART" id="SM00240">
    <property type="entry name" value="FHA"/>
    <property type="match status" value="2"/>
</dbReference>
<evidence type="ECO:0000313" key="4">
    <source>
        <dbReference type="Proteomes" id="UP000594468"/>
    </source>
</evidence>
<dbReference type="Proteomes" id="UP000594468">
    <property type="component" value="Chromosome"/>
</dbReference>
<dbReference type="RefSeq" id="WP_195171531.1">
    <property type="nucleotide sequence ID" value="NZ_CP062983.1"/>
</dbReference>
<dbReference type="InterPro" id="IPR050923">
    <property type="entry name" value="Cell_Proc_Reg/RNA_Proc"/>
</dbReference>
<dbReference type="Gene3D" id="3.40.50.10140">
    <property type="entry name" value="Toll/interleukin-1 receptor homology (TIR) domain"/>
    <property type="match status" value="1"/>
</dbReference>
<accession>A0A7S8EAU6</accession>
<reference evidence="3 4" key="1">
    <citation type="submission" date="2020-02" db="EMBL/GenBank/DDBJ databases">
        <authorList>
            <person name="Zheng R.K."/>
            <person name="Sun C.M."/>
        </authorList>
    </citation>
    <scope>NUCLEOTIDE SEQUENCE [LARGE SCALE GENOMIC DNA]</scope>
    <source>
        <strain evidence="4">rifampicinis</strain>
    </source>
</reference>
<feature type="compositionally biased region" description="Polar residues" evidence="1">
    <location>
        <begin position="575"/>
        <end position="592"/>
    </location>
</feature>
<dbReference type="PROSITE" id="PS50006">
    <property type="entry name" value="FHA_DOMAIN"/>
    <property type="match status" value="2"/>
</dbReference>